<dbReference type="PANTHER" id="PTHR10434">
    <property type="entry name" value="1-ACYL-SN-GLYCEROL-3-PHOSPHATE ACYLTRANSFERASE"/>
    <property type="match status" value="1"/>
</dbReference>
<organism evidence="7 8">
    <name type="scientific">Acidiphilium iwatense</name>
    <dbReference type="NCBI Taxonomy" id="768198"/>
    <lineage>
        <taxon>Bacteria</taxon>
        <taxon>Pseudomonadati</taxon>
        <taxon>Pseudomonadota</taxon>
        <taxon>Alphaproteobacteria</taxon>
        <taxon>Acetobacterales</taxon>
        <taxon>Acidocellaceae</taxon>
        <taxon>Acidiphilium</taxon>
    </lineage>
</organism>
<dbReference type="InterPro" id="IPR002123">
    <property type="entry name" value="Plipid/glycerol_acylTrfase"/>
</dbReference>
<dbReference type="PANTHER" id="PTHR10434:SF64">
    <property type="entry name" value="1-ACYL-SN-GLYCEROL-3-PHOSPHATE ACYLTRANSFERASE-RELATED"/>
    <property type="match status" value="1"/>
</dbReference>
<comment type="pathway">
    <text evidence="1">Lipid metabolism.</text>
</comment>
<evidence type="ECO:0000256" key="2">
    <source>
        <dbReference type="ARBA" id="ARBA00022516"/>
    </source>
</evidence>
<keyword evidence="5 7" id="KW-0012">Acyltransferase</keyword>
<evidence type="ECO:0000259" key="6">
    <source>
        <dbReference type="SMART" id="SM00563"/>
    </source>
</evidence>
<sequence>MLARLAAVLAWTVLLLPVQFVLIRLKGAAKQRLPMIYWSGMARLLGVRLRVMGTLASGNGRPVLFVSNHSSWLDVIALGAVLPGCFVAKGDIANWPGINFVAKAGRTVFVSRARSGTAREQKDLASRLDAGDNLILFPEGTTSDGARVLPFRSSFLALAERNDAPIVQPVTIVYDQLDGLPICRRNRPLIAWYGDMDITSHYARLGRHNWRATIVLDPPVDARIGRKMLSATLEHAIASRAAAIRQGKN</sequence>
<keyword evidence="2" id="KW-0444">Lipid biosynthesis</keyword>
<keyword evidence="8" id="KW-1185">Reference proteome</keyword>
<proteinExistence type="predicted"/>
<evidence type="ECO:0000256" key="5">
    <source>
        <dbReference type="ARBA" id="ARBA00023315"/>
    </source>
</evidence>
<dbReference type="EMBL" id="JAKGBZ010000005">
    <property type="protein sequence ID" value="MCF3945835.1"/>
    <property type="molecule type" value="Genomic_DNA"/>
</dbReference>
<dbReference type="SMART" id="SM00563">
    <property type="entry name" value="PlsC"/>
    <property type="match status" value="1"/>
</dbReference>
<dbReference type="Proteomes" id="UP001521209">
    <property type="component" value="Unassembled WGS sequence"/>
</dbReference>
<comment type="caution">
    <text evidence="7">The sequence shown here is derived from an EMBL/GenBank/DDBJ whole genome shotgun (WGS) entry which is preliminary data.</text>
</comment>
<evidence type="ECO:0000256" key="4">
    <source>
        <dbReference type="ARBA" id="ARBA00023098"/>
    </source>
</evidence>
<dbReference type="SUPFAM" id="SSF69593">
    <property type="entry name" value="Glycerol-3-phosphate (1)-acyltransferase"/>
    <property type="match status" value="1"/>
</dbReference>
<keyword evidence="3" id="KW-0808">Transferase</keyword>
<evidence type="ECO:0000313" key="7">
    <source>
        <dbReference type="EMBL" id="MCF3945835.1"/>
    </source>
</evidence>
<dbReference type="Pfam" id="PF01553">
    <property type="entry name" value="Acyltransferase"/>
    <property type="match status" value="1"/>
</dbReference>
<dbReference type="CDD" id="cd07989">
    <property type="entry name" value="LPLAT_AGPAT-like"/>
    <property type="match status" value="1"/>
</dbReference>
<name>A0ABS9DVN4_9PROT</name>
<reference evidence="7 8" key="1">
    <citation type="submission" date="2022-01" db="EMBL/GenBank/DDBJ databases">
        <authorList>
            <person name="Won M."/>
            <person name="Kim S.-J."/>
            <person name="Kwon S.-W."/>
        </authorList>
    </citation>
    <scope>NUCLEOTIDE SEQUENCE [LARGE SCALE GENOMIC DNA]</scope>
    <source>
        <strain evidence="7 8">KCTC 23505</strain>
    </source>
</reference>
<evidence type="ECO:0000256" key="1">
    <source>
        <dbReference type="ARBA" id="ARBA00005189"/>
    </source>
</evidence>
<dbReference type="RefSeq" id="WP_235703070.1">
    <property type="nucleotide sequence ID" value="NZ_JAKGBZ010000005.1"/>
</dbReference>
<keyword evidence="4" id="KW-0443">Lipid metabolism</keyword>
<evidence type="ECO:0000313" key="8">
    <source>
        <dbReference type="Proteomes" id="UP001521209"/>
    </source>
</evidence>
<accession>A0ABS9DVN4</accession>
<feature type="domain" description="Phospholipid/glycerol acyltransferase" evidence="6">
    <location>
        <begin position="63"/>
        <end position="175"/>
    </location>
</feature>
<evidence type="ECO:0000256" key="3">
    <source>
        <dbReference type="ARBA" id="ARBA00022679"/>
    </source>
</evidence>
<dbReference type="GO" id="GO:0016746">
    <property type="term" value="F:acyltransferase activity"/>
    <property type="evidence" value="ECO:0007669"/>
    <property type="project" value="UniProtKB-KW"/>
</dbReference>
<protein>
    <submittedName>
        <fullName evidence="7">1-acyl-sn-glycerol-3-phosphate acyltransferase</fullName>
    </submittedName>
</protein>
<gene>
    <name evidence="7" type="ORF">L2A60_03945</name>
</gene>